<keyword evidence="1" id="KW-0812">Transmembrane</keyword>
<name>A0A1H2GA89_9BACT</name>
<feature type="transmembrane region" description="Helical" evidence="1">
    <location>
        <begin position="20"/>
        <end position="41"/>
    </location>
</feature>
<evidence type="ECO:0000313" key="2">
    <source>
        <dbReference type="EMBL" id="SDU16434.1"/>
    </source>
</evidence>
<keyword evidence="1" id="KW-1133">Transmembrane helix</keyword>
<dbReference type="RefSeq" id="WP_173391123.1">
    <property type="nucleotide sequence ID" value="NZ_FNLL01000005.1"/>
</dbReference>
<dbReference type="Proteomes" id="UP000199608">
    <property type="component" value="Unassembled WGS sequence"/>
</dbReference>
<protein>
    <submittedName>
        <fullName evidence="2">Uncharacterized protein</fullName>
    </submittedName>
</protein>
<keyword evidence="3" id="KW-1185">Reference proteome</keyword>
<dbReference type="EMBL" id="FNLL01000005">
    <property type="protein sequence ID" value="SDU16434.1"/>
    <property type="molecule type" value="Genomic_DNA"/>
</dbReference>
<organism evidence="2 3">
    <name type="scientific">Desulfobacula phenolica</name>
    <dbReference type="NCBI Taxonomy" id="90732"/>
    <lineage>
        <taxon>Bacteria</taxon>
        <taxon>Pseudomonadati</taxon>
        <taxon>Thermodesulfobacteriota</taxon>
        <taxon>Desulfobacteria</taxon>
        <taxon>Desulfobacterales</taxon>
        <taxon>Desulfobacteraceae</taxon>
        <taxon>Desulfobacula</taxon>
    </lineage>
</organism>
<reference evidence="3" key="1">
    <citation type="submission" date="2016-10" db="EMBL/GenBank/DDBJ databases">
        <authorList>
            <person name="Varghese N."/>
            <person name="Submissions S."/>
        </authorList>
    </citation>
    <scope>NUCLEOTIDE SEQUENCE [LARGE SCALE GENOMIC DNA]</scope>
    <source>
        <strain evidence="3">DSM 3384</strain>
    </source>
</reference>
<keyword evidence="1" id="KW-0472">Membrane</keyword>
<dbReference type="AlphaFoldDB" id="A0A1H2GA89"/>
<sequence>MFPFCFEWAWDIGHGIFFGGFWYAIGILGAGMTFCVLKAVYDTLNDSGDSHH</sequence>
<evidence type="ECO:0000256" key="1">
    <source>
        <dbReference type="SAM" id="Phobius"/>
    </source>
</evidence>
<evidence type="ECO:0000313" key="3">
    <source>
        <dbReference type="Proteomes" id="UP000199608"/>
    </source>
</evidence>
<proteinExistence type="predicted"/>
<gene>
    <name evidence="2" type="ORF">SAMN04487931_10586</name>
</gene>
<accession>A0A1H2GA89</accession>